<dbReference type="Proteomes" id="UP001266305">
    <property type="component" value="Unassembled WGS sequence"/>
</dbReference>
<name>A0ABQ9W770_SAGOE</name>
<evidence type="ECO:0008006" key="4">
    <source>
        <dbReference type="Google" id="ProtNLM"/>
    </source>
</evidence>
<reference evidence="2 3" key="1">
    <citation type="submission" date="2023-05" db="EMBL/GenBank/DDBJ databases">
        <title>B98-5 Cell Line De Novo Hybrid Assembly: An Optical Mapping Approach.</title>
        <authorList>
            <person name="Kananen K."/>
            <person name="Auerbach J.A."/>
            <person name="Kautto E."/>
            <person name="Blachly J.S."/>
        </authorList>
    </citation>
    <scope>NUCLEOTIDE SEQUENCE [LARGE SCALE GENOMIC DNA]</scope>
    <source>
        <strain evidence="2">B95-8</strain>
        <tissue evidence="2">Cell line</tissue>
    </source>
</reference>
<evidence type="ECO:0000313" key="3">
    <source>
        <dbReference type="Proteomes" id="UP001266305"/>
    </source>
</evidence>
<dbReference type="EMBL" id="JASSZA010000002">
    <property type="protein sequence ID" value="KAK2117463.1"/>
    <property type="molecule type" value="Genomic_DNA"/>
</dbReference>
<protein>
    <recommendedName>
        <fullName evidence="4">Dopamine receptor D4</fullName>
    </recommendedName>
</protein>
<proteinExistence type="predicted"/>
<feature type="non-terminal residue" evidence="2">
    <location>
        <position position="77"/>
    </location>
</feature>
<feature type="non-terminal residue" evidence="2">
    <location>
        <position position="1"/>
    </location>
</feature>
<sequence>GRTRADSGLRGSRPPPPVRPLTFRALPPLAGGGGCGAGRGSDSERRPRARPPPAPPPARGSPCLDGSFPIAPPGPRS</sequence>
<evidence type="ECO:0000256" key="1">
    <source>
        <dbReference type="SAM" id="MobiDB-lite"/>
    </source>
</evidence>
<feature type="compositionally biased region" description="Gly residues" evidence="1">
    <location>
        <begin position="30"/>
        <end position="39"/>
    </location>
</feature>
<evidence type="ECO:0000313" key="2">
    <source>
        <dbReference type="EMBL" id="KAK2117463.1"/>
    </source>
</evidence>
<feature type="compositionally biased region" description="Pro residues" evidence="1">
    <location>
        <begin position="50"/>
        <end position="59"/>
    </location>
</feature>
<accession>A0ABQ9W770</accession>
<organism evidence="2 3">
    <name type="scientific">Saguinus oedipus</name>
    <name type="common">Cotton-top tamarin</name>
    <name type="synonym">Oedipomidas oedipus</name>
    <dbReference type="NCBI Taxonomy" id="9490"/>
    <lineage>
        <taxon>Eukaryota</taxon>
        <taxon>Metazoa</taxon>
        <taxon>Chordata</taxon>
        <taxon>Craniata</taxon>
        <taxon>Vertebrata</taxon>
        <taxon>Euteleostomi</taxon>
        <taxon>Mammalia</taxon>
        <taxon>Eutheria</taxon>
        <taxon>Euarchontoglires</taxon>
        <taxon>Primates</taxon>
        <taxon>Haplorrhini</taxon>
        <taxon>Platyrrhini</taxon>
        <taxon>Cebidae</taxon>
        <taxon>Callitrichinae</taxon>
        <taxon>Saguinus</taxon>
    </lineage>
</organism>
<comment type="caution">
    <text evidence="2">The sequence shown here is derived from an EMBL/GenBank/DDBJ whole genome shotgun (WGS) entry which is preliminary data.</text>
</comment>
<gene>
    <name evidence="2" type="ORF">P7K49_004349</name>
</gene>
<keyword evidence="3" id="KW-1185">Reference proteome</keyword>
<feature type="region of interest" description="Disordered" evidence="1">
    <location>
        <begin position="1"/>
        <end position="77"/>
    </location>
</feature>